<dbReference type="EMBL" id="GL883026">
    <property type="protein sequence ID" value="EGG15660.1"/>
    <property type="molecule type" value="Genomic_DNA"/>
</dbReference>
<dbReference type="Proteomes" id="UP000007797">
    <property type="component" value="Unassembled WGS sequence"/>
</dbReference>
<accession>F4QAE1</accession>
<sequence length="450" mass="51467">MNECTLSRESSSSSSSSSVTTKGILRIHRYIKEMVSSSQQHQQSIHYSPDVKEYAEKIGFNVEKYTTYVLSVKIEKQTNKHKKELDIIQDCFTQMKYNFTEIGSKQMFIQSILNTDFQNDQQAGSPSQELINQQETQISKGKKEFKEIKENNTKLINEIIKIINDIIDADSKLQKDKDNIIDLLIGSKSQINSLFGMNEKVSEMMSKELSLLSVNDKLISKIDWVSQYTRVLEKLNGCKVIQQGSSDNNNNNITCELTIGGIGGLSTIIYQVLLKFTNETNSNNNNNNNNGNLIGIQLKPQPCKELVEYLDELVQDYTQNNNSNNNNNNNNNDQQKQKQKEKEFGELLQEISFTLNNYHRRDREIEVATLKLQITRKDSMHTLLHTDFPSRHSCSVQMDIDYPLHPNSLVQLLSVHKNGQEIPISKLPNIQSSSNNLGQYLSYLSNQLNH</sequence>
<dbReference type="GeneID" id="14867596"/>
<protein>
    <submittedName>
        <fullName evidence="3">Uncharacterized protein</fullName>
    </submittedName>
</protein>
<feature type="coiled-coil region" evidence="1">
    <location>
        <begin position="131"/>
        <end position="158"/>
    </location>
</feature>
<feature type="compositionally biased region" description="Low complexity" evidence="2">
    <location>
        <begin position="320"/>
        <end position="334"/>
    </location>
</feature>
<keyword evidence="4" id="KW-1185">Reference proteome</keyword>
<evidence type="ECO:0000313" key="3">
    <source>
        <dbReference type="EMBL" id="EGG15660.1"/>
    </source>
</evidence>
<feature type="region of interest" description="Disordered" evidence="2">
    <location>
        <begin position="1"/>
        <end position="20"/>
    </location>
</feature>
<dbReference type="AlphaFoldDB" id="F4QAE1"/>
<gene>
    <name evidence="3" type="ORF">DFA_10502</name>
</gene>
<evidence type="ECO:0000313" key="4">
    <source>
        <dbReference type="Proteomes" id="UP000007797"/>
    </source>
</evidence>
<dbReference type="OMA" id="YNNGFDK"/>
<keyword evidence="1" id="KW-0175">Coiled coil</keyword>
<evidence type="ECO:0000256" key="1">
    <source>
        <dbReference type="SAM" id="Coils"/>
    </source>
</evidence>
<name>F4QAE1_CACFS</name>
<evidence type="ECO:0000256" key="2">
    <source>
        <dbReference type="SAM" id="MobiDB-lite"/>
    </source>
</evidence>
<dbReference type="OrthoDB" id="18959at2759"/>
<dbReference type="KEGG" id="dfa:DFA_10502"/>
<dbReference type="RefSeq" id="XP_004354402.1">
    <property type="nucleotide sequence ID" value="XM_004354350.1"/>
</dbReference>
<feature type="region of interest" description="Disordered" evidence="2">
    <location>
        <begin position="318"/>
        <end position="342"/>
    </location>
</feature>
<organism evidence="3 4">
    <name type="scientific">Cavenderia fasciculata</name>
    <name type="common">Slime mold</name>
    <name type="synonym">Dictyostelium fasciculatum</name>
    <dbReference type="NCBI Taxonomy" id="261658"/>
    <lineage>
        <taxon>Eukaryota</taxon>
        <taxon>Amoebozoa</taxon>
        <taxon>Evosea</taxon>
        <taxon>Eumycetozoa</taxon>
        <taxon>Dictyostelia</taxon>
        <taxon>Acytosteliales</taxon>
        <taxon>Cavenderiaceae</taxon>
        <taxon>Cavenderia</taxon>
    </lineage>
</organism>
<reference evidence="4" key="1">
    <citation type="journal article" date="2011" name="Genome Res.">
        <title>Phylogeny-wide analysis of social amoeba genomes highlights ancient origins for complex intercellular communication.</title>
        <authorList>
            <person name="Heidel A.J."/>
            <person name="Lawal H.M."/>
            <person name="Felder M."/>
            <person name="Schilde C."/>
            <person name="Helps N.R."/>
            <person name="Tunggal B."/>
            <person name="Rivero F."/>
            <person name="John U."/>
            <person name="Schleicher M."/>
            <person name="Eichinger L."/>
            <person name="Platzer M."/>
            <person name="Noegel A.A."/>
            <person name="Schaap P."/>
            <person name="Gloeckner G."/>
        </authorList>
    </citation>
    <scope>NUCLEOTIDE SEQUENCE [LARGE SCALE GENOMIC DNA]</scope>
    <source>
        <strain evidence="4">SH3</strain>
    </source>
</reference>
<proteinExistence type="predicted"/>